<gene>
    <name evidence="1" type="ORF">MONAX_5E039542</name>
</gene>
<organism evidence="1 2">
    <name type="scientific">Marmota monax</name>
    <name type="common">Woodchuck</name>
    <dbReference type="NCBI Taxonomy" id="9995"/>
    <lineage>
        <taxon>Eukaryota</taxon>
        <taxon>Metazoa</taxon>
        <taxon>Chordata</taxon>
        <taxon>Craniata</taxon>
        <taxon>Vertebrata</taxon>
        <taxon>Euteleostomi</taxon>
        <taxon>Mammalia</taxon>
        <taxon>Eutheria</taxon>
        <taxon>Euarchontoglires</taxon>
        <taxon>Glires</taxon>
        <taxon>Rodentia</taxon>
        <taxon>Sciuromorpha</taxon>
        <taxon>Sciuridae</taxon>
        <taxon>Xerinae</taxon>
        <taxon>Marmotini</taxon>
        <taxon>Marmota</taxon>
    </lineage>
</organism>
<evidence type="ECO:0000313" key="2">
    <source>
        <dbReference type="Proteomes" id="UP000335636"/>
    </source>
</evidence>
<sequence>MESPSVGSVMTVSRKPAAAVQDHEQHQEGPLWFQVVGPVSPGSCCPCTRASLRAETPASRRLGSSCRSGWIFTGARAVDCYNSNPNLDWRTSLRTQVPRYTFPSAPQVEKGSASCVLETADTKELGCEELPKQFLNPAIEY</sequence>
<keyword evidence="2" id="KW-1185">Reference proteome</keyword>
<proteinExistence type="predicted"/>
<protein>
    <submittedName>
        <fullName evidence="1">Uncharacterized protein</fullName>
    </submittedName>
</protein>
<comment type="caution">
    <text evidence="1">The sequence shown here is derived from an EMBL/GenBank/DDBJ whole genome shotgun (WGS) entry which is preliminary data.</text>
</comment>
<evidence type="ECO:0000313" key="1">
    <source>
        <dbReference type="EMBL" id="VTJ57220.1"/>
    </source>
</evidence>
<dbReference type="AlphaFoldDB" id="A0A5E4AJR7"/>
<reference evidence="1" key="1">
    <citation type="submission" date="2019-04" db="EMBL/GenBank/DDBJ databases">
        <authorList>
            <person name="Alioto T."/>
            <person name="Alioto T."/>
        </authorList>
    </citation>
    <scope>NUCLEOTIDE SEQUENCE [LARGE SCALE GENOMIC DNA]</scope>
</reference>
<dbReference type="EMBL" id="CABDUW010000077">
    <property type="protein sequence ID" value="VTJ57220.1"/>
    <property type="molecule type" value="Genomic_DNA"/>
</dbReference>
<dbReference type="Proteomes" id="UP000335636">
    <property type="component" value="Unassembled WGS sequence"/>
</dbReference>
<accession>A0A5E4AJR7</accession>
<feature type="non-terminal residue" evidence="1">
    <location>
        <position position="141"/>
    </location>
</feature>
<name>A0A5E4AJR7_MARMO</name>